<comment type="caution">
    <text evidence="1">The sequence shown here is derived from an EMBL/GenBank/DDBJ whole genome shotgun (WGS) entry which is preliminary data.</text>
</comment>
<protein>
    <submittedName>
        <fullName evidence="1">Uncharacterized protein</fullName>
    </submittedName>
</protein>
<proteinExistence type="predicted"/>
<evidence type="ECO:0000313" key="2">
    <source>
        <dbReference type="Proteomes" id="UP000237000"/>
    </source>
</evidence>
<gene>
    <name evidence="1" type="ORF">TorRG33x02_042360</name>
</gene>
<keyword evidence="2" id="KW-1185">Reference proteome</keyword>
<sequence>MVVMESLNIDDHQGNLNCVKSLRSKTLAIKRENLMLLRLSQKEGTSSSGGFQPSEVMRCFLEGHAMLIAHPLLVGQ</sequence>
<dbReference type="EMBL" id="JXTC01000016">
    <property type="protein sequence ID" value="PON99818.1"/>
    <property type="molecule type" value="Genomic_DNA"/>
</dbReference>
<dbReference type="OrthoDB" id="10332347at2759"/>
<evidence type="ECO:0000313" key="1">
    <source>
        <dbReference type="EMBL" id="PON99818.1"/>
    </source>
</evidence>
<dbReference type="Proteomes" id="UP000237000">
    <property type="component" value="Unassembled WGS sequence"/>
</dbReference>
<name>A0A2P5FPV4_TREOI</name>
<dbReference type="InParanoid" id="A0A2P5FPV4"/>
<reference evidence="2" key="1">
    <citation type="submission" date="2016-06" db="EMBL/GenBank/DDBJ databases">
        <title>Parallel loss of symbiosis genes in relatives of nitrogen-fixing non-legume Parasponia.</title>
        <authorList>
            <person name="Van Velzen R."/>
            <person name="Holmer R."/>
            <person name="Bu F."/>
            <person name="Rutten L."/>
            <person name="Van Zeijl A."/>
            <person name="Liu W."/>
            <person name="Santuari L."/>
            <person name="Cao Q."/>
            <person name="Sharma T."/>
            <person name="Shen D."/>
            <person name="Roswanjaya Y."/>
            <person name="Wardhani T."/>
            <person name="Kalhor M.S."/>
            <person name="Jansen J."/>
            <person name="Van den Hoogen J."/>
            <person name="Gungor B."/>
            <person name="Hartog M."/>
            <person name="Hontelez J."/>
            <person name="Verver J."/>
            <person name="Yang W.-C."/>
            <person name="Schijlen E."/>
            <person name="Repin R."/>
            <person name="Schilthuizen M."/>
            <person name="Schranz E."/>
            <person name="Heidstra R."/>
            <person name="Miyata K."/>
            <person name="Fedorova E."/>
            <person name="Kohlen W."/>
            <person name="Bisseling T."/>
            <person name="Smit S."/>
            <person name="Geurts R."/>
        </authorList>
    </citation>
    <scope>NUCLEOTIDE SEQUENCE [LARGE SCALE GENOMIC DNA]</scope>
    <source>
        <strain evidence="2">cv. RG33-2</strain>
    </source>
</reference>
<organism evidence="1 2">
    <name type="scientific">Trema orientale</name>
    <name type="common">Charcoal tree</name>
    <name type="synonym">Celtis orientalis</name>
    <dbReference type="NCBI Taxonomy" id="63057"/>
    <lineage>
        <taxon>Eukaryota</taxon>
        <taxon>Viridiplantae</taxon>
        <taxon>Streptophyta</taxon>
        <taxon>Embryophyta</taxon>
        <taxon>Tracheophyta</taxon>
        <taxon>Spermatophyta</taxon>
        <taxon>Magnoliopsida</taxon>
        <taxon>eudicotyledons</taxon>
        <taxon>Gunneridae</taxon>
        <taxon>Pentapetalae</taxon>
        <taxon>rosids</taxon>
        <taxon>fabids</taxon>
        <taxon>Rosales</taxon>
        <taxon>Cannabaceae</taxon>
        <taxon>Trema</taxon>
    </lineage>
</organism>
<dbReference type="AlphaFoldDB" id="A0A2P5FPV4"/>
<accession>A0A2P5FPV4</accession>